<dbReference type="AlphaFoldDB" id="W4UST1"/>
<dbReference type="Proteomes" id="UP000019131">
    <property type="component" value="Unassembled WGS sequence"/>
</dbReference>
<keyword evidence="3" id="KW-1185">Reference proteome</keyword>
<dbReference type="EMBL" id="BAIV01000009">
    <property type="protein sequence ID" value="GAE83574.1"/>
    <property type="molecule type" value="Genomic_DNA"/>
</dbReference>
<name>W4UST1_9BACE</name>
<dbReference type="Pfam" id="PF10438">
    <property type="entry name" value="Cyc-maltodext_C"/>
    <property type="match status" value="1"/>
</dbReference>
<dbReference type="InterPro" id="IPR019492">
    <property type="entry name" value="Cyclo-malto-dextrinase_C"/>
</dbReference>
<reference evidence="2 3" key="1">
    <citation type="journal article" date="2014" name="Genome Announc.">
        <title>Draft Genome Sequence of Bacteroides reticulotermitis Strain JCM 10512T, Isolated from the Gut of a Termite.</title>
        <authorList>
            <person name="Yuki M."/>
            <person name="Oshima K."/>
            <person name="Suda W."/>
            <person name="Sakamoto M."/>
            <person name="Iida T."/>
            <person name="Hattori M."/>
            <person name="Ohkuma M."/>
        </authorList>
    </citation>
    <scope>NUCLEOTIDE SEQUENCE [LARGE SCALE GENOMIC DNA]</scope>
    <source>
        <strain evidence="2 3">JCM 10512</strain>
    </source>
</reference>
<dbReference type="InterPro" id="IPR013780">
    <property type="entry name" value="Glyco_hydro_b"/>
</dbReference>
<evidence type="ECO:0000259" key="1">
    <source>
        <dbReference type="Pfam" id="PF10438"/>
    </source>
</evidence>
<dbReference type="Gene3D" id="2.60.40.1180">
    <property type="entry name" value="Golgi alpha-mannosidase II"/>
    <property type="match status" value="1"/>
</dbReference>
<gene>
    <name evidence="2" type="ORF">JCM10512_1860</name>
</gene>
<feature type="domain" description="Cyclo-malto-dextrinase C-terminal" evidence="1">
    <location>
        <begin position="19"/>
        <end position="91"/>
    </location>
</feature>
<evidence type="ECO:0000313" key="3">
    <source>
        <dbReference type="Proteomes" id="UP000019131"/>
    </source>
</evidence>
<organism evidence="2 3">
    <name type="scientific">Bacteroides reticulotermitis JCM 10512</name>
    <dbReference type="NCBI Taxonomy" id="1445607"/>
    <lineage>
        <taxon>Bacteria</taxon>
        <taxon>Pseudomonadati</taxon>
        <taxon>Bacteroidota</taxon>
        <taxon>Bacteroidia</taxon>
        <taxon>Bacteroidales</taxon>
        <taxon>Bacteroidaceae</taxon>
        <taxon>Bacteroides</taxon>
    </lineage>
</organism>
<dbReference type="STRING" id="1445607.JCM10512_1860"/>
<accession>W4UST1</accession>
<dbReference type="SUPFAM" id="SSF51011">
    <property type="entry name" value="Glycosyl hydrolase domain"/>
    <property type="match status" value="1"/>
</dbReference>
<evidence type="ECO:0000313" key="2">
    <source>
        <dbReference type="EMBL" id="GAE83574.1"/>
    </source>
</evidence>
<proteinExistence type="predicted"/>
<sequence>MQKLLQWRKGNEVIAKGTLKHVAPNKGVYAYERKSGNRSVVVFLNGNDREASIDLTPYREMLPKTTATDVLTGRKIELSNELTLESRGVYLF</sequence>
<comment type="caution">
    <text evidence="2">The sequence shown here is derived from an EMBL/GenBank/DDBJ whole genome shotgun (WGS) entry which is preliminary data.</text>
</comment>
<protein>
    <submittedName>
        <fullName evidence="2">Alpha-amylase</fullName>
    </submittedName>
</protein>